<organism evidence="2 3">
    <name type="scientific">Thalassobacterium maritimum</name>
    <dbReference type="NCBI Taxonomy" id="3041265"/>
    <lineage>
        <taxon>Bacteria</taxon>
        <taxon>Pseudomonadati</taxon>
        <taxon>Verrucomicrobiota</taxon>
        <taxon>Opitutia</taxon>
        <taxon>Puniceicoccales</taxon>
        <taxon>Coraliomargaritaceae</taxon>
        <taxon>Thalassobacterium</taxon>
    </lineage>
</organism>
<evidence type="ECO:0000313" key="3">
    <source>
        <dbReference type="Proteomes" id="UP001225316"/>
    </source>
</evidence>
<protein>
    <submittedName>
        <fullName evidence="2">Uncharacterized protein</fullName>
    </submittedName>
</protein>
<keyword evidence="3" id="KW-1185">Reference proteome</keyword>
<dbReference type="Proteomes" id="UP001225316">
    <property type="component" value="Unassembled WGS sequence"/>
</dbReference>
<dbReference type="RefSeq" id="WP_308948954.1">
    <property type="nucleotide sequence ID" value="NZ_JARXHW010000007.1"/>
</dbReference>
<gene>
    <name evidence="2" type="ORF">QEH52_04880</name>
</gene>
<keyword evidence="1" id="KW-0732">Signal</keyword>
<feature type="signal peptide" evidence="1">
    <location>
        <begin position="1"/>
        <end position="20"/>
    </location>
</feature>
<accession>A0ABU1ARP1</accession>
<dbReference type="EMBL" id="JARXHW010000007">
    <property type="protein sequence ID" value="MDQ8206831.1"/>
    <property type="molecule type" value="Genomic_DNA"/>
</dbReference>
<sequence>MKAYSILFLAGLFFNLCGFAAEPQPQNADIQPFVHWLLDDGERLEDVRFAAVAEAVSGRRVLPVDRSDAVDAAMLAQVEASLDAMLLELAKPENAIHAVGRVNEISRHVEDFLLQQLNALEGYECSIPPNASGKEQRSGYPDLRFVHSASGRVFYIDPKVYKQGSERSSFRTFYFEPKRATNKILDDASHLIVGVAHAGKVDGLWRLNAWKLVDLIDFRVRLKAEFQSSNRELYQAGAVLSEGGQ</sequence>
<feature type="chain" id="PRO_5045055966" evidence="1">
    <location>
        <begin position="21"/>
        <end position="245"/>
    </location>
</feature>
<evidence type="ECO:0000313" key="2">
    <source>
        <dbReference type="EMBL" id="MDQ8206831.1"/>
    </source>
</evidence>
<evidence type="ECO:0000256" key="1">
    <source>
        <dbReference type="SAM" id="SignalP"/>
    </source>
</evidence>
<proteinExistence type="predicted"/>
<reference evidence="2 3" key="1">
    <citation type="submission" date="2023-04" db="EMBL/GenBank/DDBJ databases">
        <title>A novel bacteria isolated from coastal sediment.</title>
        <authorList>
            <person name="Liu X.-J."/>
            <person name="Du Z.-J."/>
        </authorList>
    </citation>
    <scope>NUCLEOTIDE SEQUENCE [LARGE SCALE GENOMIC DNA]</scope>
    <source>
        <strain evidence="2 3">SDUM461003</strain>
    </source>
</reference>
<name>A0ABU1ARP1_9BACT</name>
<comment type="caution">
    <text evidence="2">The sequence shown here is derived from an EMBL/GenBank/DDBJ whole genome shotgun (WGS) entry which is preliminary data.</text>
</comment>